<dbReference type="Gene3D" id="3.40.50.150">
    <property type="entry name" value="Vaccinia Virus protein VP39"/>
    <property type="match status" value="1"/>
</dbReference>
<comment type="caution">
    <text evidence="8">The sequence shown here is derived from an EMBL/GenBank/DDBJ whole genome shotgun (WGS) entry which is preliminary data.</text>
</comment>
<dbReference type="HAMAP" id="MF_01057">
    <property type="entry name" value="tRNA_methyltr_TrmB"/>
    <property type="match status" value="1"/>
</dbReference>
<dbReference type="Pfam" id="PF02390">
    <property type="entry name" value="Methyltransf_4"/>
    <property type="match status" value="1"/>
</dbReference>
<evidence type="ECO:0000256" key="6">
    <source>
        <dbReference type="ARBA" id="ARBA00022694"/>
    </source>
</evidence>
<keyword evidence="5 7" id="KW-0949">S-adenosyl-L-methionine</keyword>
<dbReference type="InterPro" id="IPR029063">
    <property type="entry name" value="SAM-dependent_MTases_sf"/>
</dbReference>
<feature type="binding site" evidence="7">
    <location>
        <position position="109"/>
    </location>
    <ligand>
        <name>S-adenosyl-L-methionine</name>
        <dbReference type="ChEBI" id="CHEBI:59789"/>
    </ligand>
</feature>
<dbReference type="SUPFAM" id="SSF53335">
    <property type="entry name" value="S-adenosyl-L-methionine-dependent methyltransferases"/>
    <property type="match status" value="1"/>
</dbReference>
<keyword evidence="6 7" id="KW-0819">tRNA processing</keyword>
<keyword evidence="3 7" id="KW-0489">Methyltransferase</keyword>
<evidence type="ECO:0000256" key="5">
    <source>
        <dbReference type="ARBA" id="ARBA00022691"/>
    </source>
</evidence>
<evidence type="ECO:0000256" key="1">
    <source>
        <dbReference type="ARBA" id="ARBA00000142"/>
    </source>
</evidence>
<gene>
    <name evidence="7" type="primary">trmB</name>
    <name evidence="8" type="ORF">BGC07_11530</name>
</gene>
<feature type="binding site" evidence="7">
    <location>
        <position position="168"/>
    </location>
    <ligand>
        <name>substrate</name>
    </ligand>
</feature>
<feature type="binding site" evidence="7">
    <location>
        <position position="136"/>
    </location>
    <ligand>
        <name>substrate</name>
    </ligand>
</feature>
<evidence type="ECO:0000313" key="8">
    <source>
        <dbReference type="EMBL" id="ODN43433.1"/>
    </source>
</evidence>
<keyword evidence="4 7" id="KW-0808">Transferase</keyword>
<dbReference type="PANTHER" id="PTHR23417">
    <property type="entry name" value="3-DEOXY-D-MANNO-OCTULOSONIC-ACID TRANSFERASE/TRNA GUANINE-N 7 - -METHYLTRANSFERASE"/>
    <property type="match status" value="1"/>
</dbReference>
<accession>A0ABX3A716</accession>
<comment type="pathway">
    <text evidence="7">tRNA modification; N(7)-methylguanine-tRNA biosynthesis.</text>
</comment>
<dbReference type="Proteomes" id="UP000094329">
    <property type="component" value="Unassembled WGS sequence"/>
</dbReference>
<feature type="binding site" evidence="7">
    <location>
        <begin position="205"/>
        <end position="208"/>
    </location>
    <ligand>
        <name>substrate</name>
    </ligand>
</feature>
<evidence type="ECO:0000256" key="3">
    <source>
        <dbReference type="ARBA" id="ARBA00022603"/>
    </source>
</evidence>
<feature type="binding site" evidence="7">
    <location>
        <position position="57"/>
    </location>
    <ligand>
        <name>S-adenosyl-L-methionine</name>
        <dbReference type="ChEBI" id="CHEBI:59789"/>
    </ligand>
</feature>
<comment type="caution">
    <text evidence="7">Lacks conserved residue(s) required for the propagation of feature annotation.</text>
</comment>
<reference evidence="8 9" key="1">
    <citation type="submission" date="2016-08" db="EMBL/GenBank/DDBJ databases">
        <title>Draft genome sequence of Candidatus Piscirickettsia litoralis, from seawater.</title>
        <authorList>
            <person name="Wan X."/>
            <person name="Lee A.J."/>
            <person name="Hou S."/>
            <person name="Donachie S.P."/>
        </authorList>
    </citation>
    <scope>NUCLEOTIDE SEQUENCE [LARGE SCALE GENOMIC DNA]</scope>
    <source>
        <strain evidence="8 9">Y2</strain>
    </source>
</reference>
<feature type="binding site" evidence="7">
    <location>
        <position position="132"/>
    </location>
    <ligand>
        <name>S-adenosyl-L-methionine</name>
        <dbReference type="ChEBI" id="CHEBI:59789"/>
    </ligand>
</feature>
<dbReference type="EMBL" id="MDTU01000001">
    <property type="protein sequence ID" value="ODN43433.1"/>
    <property type="molecule type" value="Genomic_DNA"/>
</dbReference>
<comment type="catalytic activity">
    <reaction evidence="1 7">
        <text>guanosine(46) in tRNA + S-adenosyl-L-methionine = N(7)-methylguanosine(46) in tRNA + S-adenosyl-L-homocysteine</text>
        <dbReference type="Rhea" id="RHEA:42708"/>
        <dbReference type="Rhea" id="RHEA-COMP:10188"/>
        <dbReference type="Rhea" id="RHEA-COMP:10189"/>
        <dbReference type="ChEBI" id="CHEBI:57856"/>
        <dbReference type="ChEBI" id="CHEBI:59789"/>
        <dbReference type="ChEBI" id="CHEBI:74269"/>
        <dbReference type="ChEBI" id="CHEBI:74480"/>
        <dbReference type="EC" id="2.1.1.33"/>
    </reaction>
</comment>
<dbReference type="InterPro" id="IPR003358">
    <property type="entry name" value="tRNA_(Gua-N-7)_MeTrfase_Trmb"/>
</dbReference>
<comment type="similarity">
    <text evidence="7">Belongs to the class I-like SAM-binding methyltransferase superfamily. TrmB family.</text>
</comment>
<dbReference type="PANTHER" id="PTHR23417:SF14">
    <property type="entry name" value="PENTACOTRIPEPTIDE-REPEAT REGION OF PRORP DOMAIN-CONTAINING PROTEIN"/>
    <property type="match status" value="1"/>
</dbReference>
<name>A0ABX3A716_9GAMM</name>
<sequence length="228" mass="26499">MTQVPRKIKSFVRREGRLTKGQEHALDKHWPNYGKTIAQGRFEPQQEFNNDLPITLEIGYGMGSSLVTMAKTMPNNNFIGVEVHRPGVGSLLLQMEQENVSNIRSYMEDAVEVLNQCIPDHSLSKVQIFFPDPWHKKRHHKRRLIQPEFIDLLSQKLTADAMIHLATDWENYAEHMMDVLSNHSHFENTAGVGEYIPRPDYRPLTKFEQRGQRLGHGTWDLLFKKIKK</sequence>
<dbReference type="RefSeq" id="WP_069313230.1">
    <property type="nucleotide sequence ID" value="NZ_MDTU01000001.1"/>
</dbReference>
<feature type="binding site" evidence="7">
    <location>
        <position position="82"/>
    </location>
    <ligand>
        <name>S-adenosyl-L-methionine</name>
        <dbReference type="ChEBI" id="CHEBI:59789"/>
    </ligand>
</feature>
<protein>
    <recommendedName>
        <fullName evidence="7">tRNA (guanine-N(7)-)-methyltransferase</fullName>
        <ecNumber evidence="7">2.1.1.33</ecNumber>
    </recommendedName>
    <alternativeName>
        <fullName evidence="7">tRNA (guanine(46)-N(7))-methyltransferase</fullName>
    </alternativeName>
    <alternativeName>
        <fullName evidence="7">tRNA(m7G46)-methyltransferase</fullName>
    </alternativeName>
</protein>
<evidence type="ECO:0000313" key="9">
    <source>
        <dbReference type="Proteomes" id="UP000094329"/>
    </source>
</evidence>
<comment type="function">
    <text evidence="2 7">Catalyzes the formation of N(7)-methylguanine at position 46 (m7G46) in tRNA.</text>
</comment>
<dbReference type="NCBIfam" id="TIGR00091">
    <property type="entry name" value="tRNA (guanosine(46)-N7)-methyltransferase TrmB"/>
    <property type="match status" value="1"/>
</dbReference>
<evidence type="ECO:0000256" key="4">
    <source>
        <dbReference type="ARBA" id="ARBA00022679"/>
    </source>
</evidence>
<evidence type="ECO:0000256" key="2">
    <source>
        <dbReference type="ARBA" id="ARBA00003015"/>
    </source>
</evidence>
<dbReference type="EC" id="2.1.1.33" evidence="7"/>
<keyword evidence="9" id="KW-1185">Reference proteome</keyword>
<dbReference type="PROSITE" id="PS51625">
    <property type="entry name" value="SAM_MT_TRMB"/>
    <property type="match status" value="1"/>
</dbReference>
<organism evidence="8 9">
    <name type="scientific">Piscirickettsia litoralis</name>
    <dbReference type="NCBI Taxonomy" id="1891921"/>
    <lineage>
        <taxon>Bacteria</taxon>
        <taxon>Pseudomonadati</taxon>
        <taxon>Pseudomonadota</taxon>
        <taxon>Gammaproteobacteria</taxon>
        <taxon>Thiotrichales</taxon>
        <taxon>Piscirickettsiaceae</taxon>
        <taxon>Piscirickettsia</taxon>
    </lineage>
</organism>
<dbReference type="InterPro" id="IPR055361">
    <property type="entry name" value="tRNA_methyltr_TrmB_bact"/>
</dbReference>
<proteinExistence type="inferred from homology"/>
<evidence type="ECO:0000256" key="7">
    <source>
        <dbReference type="HAMAP-Rule" id="MF_01057"/>
    </source>
</evidence>